<dbReference type="EMBL" id="CAJNOK010001784">
    <property type="protein sequence ID" value="CAF0829718.1"/>
    <property type="molecule type" value="Genomic_DNA"/>
</dbReference>
<accession>A0A814H5V9</accession>
<dbReference type="Proteomes" id="UP000682733">
    <property type="component" value="Unassembled WGS sequence"/>
</dbReference>
<proteinExistence type="predicted"/>
<dbReference type="Proteomes" id="UP000677228">
    <property type="component" value="Unassembled WGS sequence"/>
</dbReference>
<sequence>MMKFDSINLQSHVVKHQQQNINNLNINNIDDNEQIWVLREPFKTMSKLKTVLMTKNRPRFNESYGV</sequence>
<dbReference type="AlphaFoldDB" id="A0A814H5V9"/>
<dbReference type="Proteomes" id="UP000681722">
    <property type="component" value="Unassembled WGS sequence"/>
</dbReference>
<protein>
    <submittedName>
        <fullName evidence="2">Uncharacterized protein</fullName>
    </submittedName>
</protein>
<dbReference type="EMBL" id="CAJOBC010003314">
    <property type="protein sequence ID" value="CAF3777414.1"/>
    <property type="molecule type" value="Genomic_DNA"/>
</dbReference>
<keyword evidence="5" id="KW-1185">Reference proteome</keyword>
<comment type="caution">
    <text evidence="2">The sequence shown here is derived from an EMBL/GenBank/DDBJ whole genome shotgun (WGS) entry which is preliminary data.</text>
</comment>
<name>A0A814H5V9_9BILA</name>
<evidence type="ECO:0000313" key="1">
    <source>
        <dbReference type="EMBL" id="CAF0829718.1"/>
    </source>
</evidence>
<dbReference type="EMBL" id="CAJOBA010001784">
    <property type="protein sequence ID" value="CAF3614208.1"/>
    <property type="molecule type" value="Genomic_DNA"/>
</dbReference>
<evidence type="ECO:0000313" key="2">
    <source>
        <dbReference type="EMBL" id="CAF1006214.1"/>
    </source>
</evidence>
<evidence type="ECO:0000313" key="3">
    <source>
        <dbReference type="EMBL" id="CAF3614208.1"/>
    </source>
</evidence>
<dbReference type="EMBL" id="CAJNOQ010003315">
    <property type="protein sequence ID" value="CAF1006214.1"/>
    <property type="molecule type" value="Genomic_DNA"/>
</dbReference>
<dbReference type="Proteomes" id="UP000663829">
    <property type="component" value="Unassembled WGS sequence"/>
</dbReference>
<gene>
    <name evidence="2" type="ORF">GPM918_LOCUS14022</name>
    <name evidence="1" type="ORF">OVA965_LOCUS6081</name>
    <name evidence="4" type="ORF">SRO942_LOCUS14018</name>
    <name evidence="3" type="ORF">TMI583_LOCUS6077</name>
</gene>
<evidence type="ECO:0000313" key="4">
    <source>
        <dbReference type="EMBL" id="CAF3777414.1"/>
    </source>
</evidence>
<reference evidence="2" key="1">
    <citation type="submission" date="2021-02" db="EMBL/GenBank/DDBJ databases">
        <authorList>
            <person name="Nowell W R."/>
        </authorList>
    </citation>
    <scope>NUCLEOTIDE SEQUENCE</scope>
</reference>
<organism evidence="2 5">
    <name type="scientific">Didymodactylos carnosus</name>
    <dbReference type="NCBI Taxonomy" id="1234261"/>
    <lineage>
        <taxon>Eukaryota</taxon>
        <taxon>Metazoa</taxon>
        <taxon>Spiralia</taxon>
        <taxon>Gnathifera</taxon>
        <taxon>Rotifera</taxon>
        <taxon>Eurotatoria</taxon>
        <taxon>Bdelloidea</taxon>
        <taxon>Philodinida</taxon>
        <taxon>Philodinidae</taxon>
        <taxon>Didymodactylos</taxon>
    </lineage>
</organism>
<evidence type="ECO:0000313" key="5">
    <source>
        <dbReference type="Proteomes" id="UP000663829"/>
    </source>
</evidence>